<dbReference type="AlphaFoldDB" id="A0AA48HGC3"/>
<reference evidence="2" key="1">
    <citation type="journal article" date="2023" name="Int. J. Syst. Evol. Microbiol.">
        <title>Mesoterricola silvestris gen. nov., sp. nov., Mesoterricola sediminis sp. nov., Geothrix oryzae sp. nov., Geothrix edaphica sp. nov., Geothrix rubra sp. nov., and Geothrix limicola sp. nov., six novel members of Acidobacteriota isolated from soils.</title>
        <authorList>
            <person name="Itoh H."/>
            <person name="Sugisawa Y."/>
            <person name="Mise K."/>
            <person name="Xu Z."/>
            <person name="Kuniyasu M."/>
            <person name="Ushijima N."/>
            <person name="Kawano K."/>
            <person name="Kobayashi E."/>
            <person name="Shiratori Y."/>
            <person name="Masuda Y."/>
            <person name="Senoo K."/>
        </authorList>
    </citation>
    <scope>NUCLEOTIDE SEQUENCE</scope>
    <source>
        <strain evidence="2">W786</strain>
    </source>
</reference>
<keyword evidence="1" id="KW-0472">Membrane</keyword>
<keyword evidence="1" id="KW-1133">Transmembrane helix</keyword>
<protein>
    <recommendedName>
        <fullName evidence="4">DUF2085 domain-containing protein</fullName>
    </recommendedName>
</protein>
<evidence type="ECO:0000313" key="3">
    <source>
        <dbReference type="Proteomes" id="UP001228113"/>
    </source>
</evidence>
<name>A0AA48HGC3_9BACT</name>
<feature type="transmembrane region" description="Helical" evidence="1">
    <location>
        <begin position="74"/>
        <end position="92"/>
    </location>
</feature>
<evidence type="ECO:0000313" key="2">
    <source>
        <dbReference type="EMBL" id="BDU77703.1"/>
    </source>
</evidence>
<dbReference type="RefSeq" id="WP_279342759.1">
    <property type="nucleotide sequence ID" value="NZ_AP027081.1"/>
</dbReference>
<feature type="transmembrane region" description="Helical" evidence="1">
    <location>
        <begin position="122"/>
        <end position="139"/>
    </location>
</feature>
<dbReference type="EMBL" id="AP027081">
    <property type="protein sequence ID" value="BDU77703.1"/>
    <property type="molecule type" value="Genomic_DNA"/>
</dbReference>
<accession>A0AA48HGC3</accession>
<feature type="transmembrane region" description="Helical" evidence="1">
    <location>
        <begin position="48"/>
        <end position="68"/>
    </location>
</feature>
<evidence type="ECO:0000256" key="1">
    <source>
        <dbReference type="SAM" id="Phobius"/>
    </source>
</evidence>
<proteinExistence type="predicted"/>
<organism evidence="2 3">
    <name type="scientific">Mesoterricola sediminis</name>
    <dbReference type="NCBI Taxonomy" id="2927980"/>
    <lineage>
        <taxon>Bacteria</taxon>
        <taxon>Pseudomonadati</taxon>
        <taxon>Acidobacteriota</taxon>
        <taxon>Holophagae</taxon>
        <taxon>Holophagales</taxon>
        <taxon>Holophagaceae</taxon>
        <taxon>Mesoterricola</taxon>
    </lineage>
</organism>
<sequence>MTRPGLDPALARKIDRLARRAHAFHRFAHHPLCGAYRGEVVALGRWRLCRGCLLGGAGLGAGLVLGGALPPLPLAVPAALAALGAAWAAALARLRPPKLLSRLLPAALAGFTVGAALRPGRVGGFLLAAGVAGILALYLRAYRRRGPHREACAACPERDLGTACSGYRAQVRRERAFSRLASRWIARGGKA</sequence>
<dbReference type="KEGG" id="msea:METESE_26610"/>
<dbReference type="Proteomes" id="UP001228113">
    <property type="component" value="Chromosome"/>
</dbReference>
<feature type="transmembrane region" description="Helical" evidence="1">
    <location>
        <begin position="99"/>
        <end position="116"/>
    </location>
</feature>
<gene>
    <name evidence="2" type="ORF">METESE_26610</name>
</gene>
<keyword evidence="1" id="KW-0812">Transmembrane</keyword>
<keyword evidence="3" id="KW-1185">Reference proteome</keyword>
<evidence type="ECO:0008006" key="4">
    <source>
        <dbReference type="Google" id="ProtNLM"/>
    </source>
</evidence>